<keyword evidence="1" id="KW-0472">Membrane</keyword>
<keyword evidence="1" id="KW-1133">Transmembrane helix</keyword>
<feature type="transmembrane region" description="Helical" evidence="1">
    <location>
        <begin position="51"/>
        <end position="69"/>
    </location>
</feature>
<accession>A0A4S4NAN7</accession>
<gene>
    <name evidence="2" type="ORF">E4021_15135</name>
</gene>
<protein>
    <submittedName>
        <fullName evidence="2">Uncharacterized protein</fullName>
    </submittedName>
</protein>
<feature type="transmembrane region" description="Helical" evidence="1">
    <location>
        <begin position="26"/>
        <end position="45"/>
    </location>
</feature>
<dbReference type="RefSeq" id="WP_136460219.1">
    <property type="nucleotide sequence ID" value="NZ_SRSF01000009.1"/>
</dbReference>
<dbReference type="AlphaFoldDB" id="A0A4S4NAN7"/>
<keyword evidence="1" id="KW-0812">Transmembrane</keyword>
<comment type="caution">
    <text evidence="2">The sequence shown here is derived from an EMBL/GenBank/DDBJ whole genome shotgun (WGS) entry which is preliminary data.</text>
</comment>
<name>A0A4S4NAN7_9BACT</name>
<sequence length="176" mass="20354">MTSREINRSIRTGKVQLTPGERVEHWVNFLFLSIPLVAVAFVLHYDLRVDGFLIFGIVVFLLLLLRHKLVSPRLEVYRSGLTDQQFKRANQAVAVGNEWIILSNRKSYFCAIQQVGWQWDGIRITAILKEEKLYLNSMVNPSVRANPFTLGWNRKNKAALIRQYQSILARDTQVDP</sequence>
<proteinExistence type="predicted"/>
<evidence type="ECO:0000313" key="2">
    <source>
        <dbReference type="EMBL" id="THH36416.1"/>
    </source>
</evidence>
<dbReference type="EMBL" id="SRSF01000009">
    <property type="protein sequence ID" value="THH36416.1"/>
    <property type="molecule type" value="Genomic_DNA"/>
</dbReference>
<reference evidence="2 3" key="1">
    <citation type="submission" date="2019-04" db="EMBL/GenBank/DDBJ databases">
        <title>Lewinella litorea sp. nov., isolated from a marine sand.</title>
        <authorList>
            <person name="Yoon J.-H."/>
        </authorList>
    </citation>
    <scope>NUCLEOTIDE SEQUENCE [LARGE SCALE GENOMIC DNA]</scope>
    <source>
        <strain evidence="2 3">HSMS-39</strain>
    </source>
</reference>
<dbReference type="OrthoDB" id="771329at2"/>
<dbReference type="Proteomes" id="UP000308528">
    <property type="component" value="Unassembled WGS sequence"/>
</dbReference>
<keyword evidence="3" id="KW-1185">Reference proteome</keyword>
<organism evidence="2 3">
    <name type="scientific">Neolewinella litorea</name>
    <dbReference type="NCBI Taxonomy" id="2562452"/>
    <lineage>
        <taxon>Bacteria</taxon>
        <taxon>Pseudomonadati</taxon>
        <taxon>Bacteroidota</taxon>
        <taxon>Saprospiria</taxon>
        <taxon>Saprospirales</taxon>
        <taxon>Lewinellaceae</taxon>
        <taxon>Neolewinella</taxon>
    </lineage>
</organism>
<evidence type="ECO:0000256" key="1">
    <source>
        <dbReference type="SAM" id="Phobius"/>
    </source>
</evidence>
<evidence type="ECO:0000313" key="3">
    <source>
        <dbReference type="Proteomes" id="UP000308528"/>
    </source>
</evidence>